<organism evidence="1 2">
    <name type="scientific">Brevundimonas terrae</name>
    <dbReference type="NCBI Taxonomy" id="363631"/>
    <lineage>
        <taxon>Bacteria</taxon>
        <taxon>Pseudomonadati</taxon>
        <taxon>Pseudomonadota</taxon>
        <taxon>Alphaproteobacteria</taxon>
        <taxon>Caulobacterales</taxon>
        <taxon>Caulobacteraceae</taxon>
        <taxon>Brevundimonas</taxon>
    </lineage>
</organism>
<dbReference type="SUPFAM" id="SSF51430">
    <property type="entry name" value="NAD(P)-linked oxidoreductase"/>
    <property type="match status" value="1"/>
</dbReference>
<dbReference type="RefSeq" id="WP_167178579.1">
    <property type="nucleotide sequence ID" value="NZ_BAAAEJ010000002.1"/>
</dbReference>
<evidence type="ECO:0008006" key="3">
    <source>
        <dbReference type="Google" id="ProtNLM"/>
    </source>
</evidence>
<dbReference type="EMBL" id="BAAAEJ010000002">
    <property type="protein sequence ID" value="GAA0379047.1"/>
    <property type="molecule type" value="Genomic_DNA"/>
</dbReference>
<dbReference type="Gene3D" id="3.20.20.100">
    <property type="entry name" value="NADP-dependent oxidoreductase domain"/>
    <property type="match status" value="1"/>
</dbReference>
<comment type="caution">
    <text evidence="1">The sequence shown here is derived from an EMBL/GenBank/DDBJ whole genome shotgun (WGS) entry which is preliminary data.</text>
</comment>
<protein>
    <recommendedName>
        <fullName evidence="3">NADP-dependent oxidoreductase domain-containing protein</fullName>
    </recommendedName>
</protein>
<accession>A0ABP3HVG2</accession>
<name>A0ABP3HVG2_9CAUL</name>
<sequence>MRYRPLGEVGSAVSAITLTLDAAVAASGANGIRNLIDTAVEEGVNSFFIDSLDPTLIRTAGEALRQVDRDLLHISLTVGPLPNGKRNFTPEGLSAVIGAVLKASGLVYLDTVILDDPSESELPSQSLKSLREDTRVKRLGLRGNSEVMEVYIHSGRFDVLYTPSHIQMDARQRSCLRSAREQQMIVFSTDYFPKSLLTAPKRAAAPEPQKGLFGLGRKKPVAEEASNPFAFLYSTPGWEAEDLCLAHALLDPSLAGVVVHAPNVERLKRLAKACERDMPVSLPAQLEMARVTSSRAA</sequence>
<keyword evidence="2" id="KW-1185">Reference proteome</keyword>
<dbReference type="InterPro" id="IPR036812">
    <property type="entry name" value="NAD(P)_OxRdtase_dom_sf"/>
</dbReference>
<reference evidence="2" key="1">
    <citation type="journal article" date="2019" name="Int. J. Syst. Evol. Microbiol.">
        <title>The Global Catalogue of Microorganisms (GCM) 10K type strain sequencing project: providing services to taxonomists for standard genome sequencing and annotation.</title>
        <authorList>
            <consortium name="The Broad Institute Genomics Platform"/>
            <consortium name="The Broad Institute Genome Sequencing Center for Infectious Disease"/>
            <person name="Wu L."/>
            <person name="Ma J."/>
        </authorList>
    </citation>
    <scope>NUCLEOTIDE SEQUENCE [LARGE SCALE GENOMIC DNA]</scope>
    <source>
        <strain evidence="2">JCM 13476</strain>
    </source>
</reference>
<dbReference type="Proteomes" id="UP001500791">
    <property type="component" value="Unassembled WGS sequence"/>
</dbReference>
<proteinExistence type="predicted"/>
<evidence type="ECO:0000313" key="2">
    <source>
        <dbReference type="Proteomes" id="UP001500791"/>
    </source>
</evidence>
<gene>
    <name evidence="1" type="ORF">GCM10009093_02650</name>
</gene>
<evidence type="ECO:0000313" key="1">
    <source>
        <dbReference type="EMBL" id="GAA0379047.1"/>
    </source>
</evidence>